<comment type="caution">
    <text evidence="4">The sequence shown here is derived from an EMBL/GenBank/DDBJ whole genome shotgun (WGS) entry which is preliminary data.</text>
</comment>
<evidence type="ECO:0000256" key="2">
    <source>
        <dbReference type="PROSITE-ProRule" id="PRU00169"/>
    </source>
</evidence>
<dbReference type="PANTHER" id="PTHR44591">
    <property type="entry name" value="STRESS RESPONSE REGULATOR PROTEIN 1"/>
    <property type="match status" value="1"/>
</dbReference>
<evidence type="ECO:0000313" key="5">
    <source>
        <dbReference type="Proteomes" id="UP001519924"/>
    </source>
</evidence>
<accession>A0ABS7F0Z5</accession>
<name>A0ABS7F0Z5_9PROT</name>
<feature type="domain" description="Response regulatory" evidence="3">
    <location>
        <begin position="1"/>
        <end position="118"/>
    </location>
</feature>
<dbReference type="SMART" id="SM00448">
    <property type="entry name" value="REC"/>
    <property type="match status" value="1"/>
</dbReference>
<evidence type="ECO:0000259" key="3">
    <source>
        <dbReference type="PROSITE" id="PS50110"/>
    </source>
</evidence>
<dbReference type="EMBL" id="JAHZUY010000008">
    <property type="protein sequence ID" value="MBW8268993.1"/>
    <property type="molecule type" value="Genomic_DNA"/>
</dbReference>
<dbReference type="Gene3D" id="3.40.50.2300">
    <property type="match status" value="1"/>
</dbReference>
<sequence>MLIVEDEYFVALASEDTLTEAGFAVVGVAATAEDAVAIAAAERPDMVLMDIRLAPGGARDGIDAAAEILARFGIPSLFATAYADLPTRSRGEQAARPLGWLIKPYAAEDLVAAVAAAVAEARRRGAPSGPSP</sequence>
<reference evidence="4 5" key="1">
    <citation type="submission" date="2021-08" db="EMBL/GenBank/DDBJ databases">
        <title>Caldovatus sediminis gen. nov., sp. nov., a moderately thermophilic bacterium isolated from a hot spring.</title>
        <authorList>
            <person name="Hu C.-J."/>
            <person name="Li W.-J."/>
            <person name="Xian W.-D."/>
        </authorList>
    </citation>
    <scope>NUCLEOTIDE SEQUENCE [LARGE SCALE GENOMIC DNA]</scope>
    <source>
        <strain evidence="4 5">SYSU G05006</strain>
    </source>
</reference>
<feature type="modified residue" description="4-aspartylphosphate" evidence="2">
    <location>
        <position position="50"/>
    </location>
</feature>
<proteinExistence type="predicted"/>
<dbReference type="InterPro" id="IPR001789">
    <property type="entry name" value="Sig_transdc_resp-reg_receiver"/>
</dbReference>
<dbReference type="RefSeq" id="WP_220116618.1">
    <property type="nucleotide sequence ID" value="NZ_JAHZUY010000008.1"/>
</dbReference>
<protein>
    <submittedName>
        <fullName evidence="4">Response regulator</fullName>
    </submittedName>
</protein>
<dbReference type="InterPro" id="IPR011006">
    <property type="entry name" value="CheY-like_superfamily"/>
</dbReference>
<evidence type="ECO:0000256" key="1">
    <source>
        <dbReference type="ARBA" id="ARBA00022553"/>
    </source>
</evidence>
<dbReference type="SUPFAM" id="SSF52172">
    <property type="entry name" value="CheY-like"/>
    <property type="match status" value="1"/>
</dbReference>
<evidence type="ECO:0000313" key="4">
    <source>
        <dbReference type="EMBL" id="MBW8268993.1"/>
    </source>
</evidence>
<dbReference type="InterPro" id="IPR050595">
    <property type="entry name" value="Bact_response_regulator"/>
</dbReference>
<gene>
    <name evidence="4" type="ORF">K1J50_05780</name>
</gene>
<dbReference type="Proteomes" id="UP001519924">
    <property type="component" value="Unassembled WGS sequence"/>
</dbReference>
<keyword evidence="1 2" id="KW-0597">Phosphoprotein</keyword>
<keyword evidence="5" id="KW-1185">Reference proteome</keyword>
<dbReference type="Pfam" id="PF00072">
    <property type="entry name" value="Response_reg"/>
    <property type="match status" value="1"/>
</dbReference>
<dbReference type="PROSITE" id="PS50110">
    <property type="entry name" value="RESPONSE_REGULATORY"/>
    <property type="match status" value="1"/>
</dbReference>
<organism evidence="4 5">
    <name type="scientific">Caldovatus aquaticus</name>
    <dbReference type="NCBI Taxonomy" id="2865671"/>
    <lineage>
        <taxon>Bacteria</taxon>
        <taxon>Pseudomonadati</taxon>
        <taxon>Pseudomonadota</taxon>
        <taxon>Alphaproteobacteria</taxon>
        <taxon>Acetobacterales</taxon>
        <taxon>Roseomonadaceae</taxon>
        <taxon>Caldovatus</taxon>
    </lineage>
</organism>
<dbReference type="PANTHER" id="PTHR44591:SF3">
    <property type="entry name" value="RESPONSE REGULATORY DOMAIN-CONTAINING PROTEIN"/>
    <property type="match status" value="1"/>
</dbReference>